<sequence>MIVSIPTWLVDAGDDVQRHNVARLLQYMTACRKVVELCMPKWLQSSEPVVCGAAMNALKMWVSNNSMKELVELYPDTLVKVVVAVNDHGMDASFASLTMDILITLVQSPVGRTFLLKLEDRELYQFLLRLAEMMSKSEMALGQSVAKMFYDAWETFVMKMVLWYGDSVPTLAEDAPKVESFISSLFAKKEDENINPAAISPTEAKKLIRMFFTGIRVCLHSTSSSISGSALEFLSYFVECDPEWMNTFVHIPGFAMDMAKLGNSNHDVLCAVKMIETITRSSEGRESLAQLLMEDMACRLLMALDNKTQHGDAVIAQLVNKAWHNISSATSDTQWQLWLAQLQPKLLARNRHL</sequence>
<name>A0AAE0BHA2_9CHLO</name>
<keyword evidence="2" id="KW-1185">Reference proteome</keyword>
<dbReference type="EMBL" id="LGRX02034935">
    <property type="protein sequence ID" value="KAK3236623.1"/>
    <property type="molecule type" value="Genomic_DNA"/>
</dbReference>
<protein>
    <submittedName>
        <fullName evidence="1">Uncharacterized protein</fullName>
    </submittedName>
</protein>
<gene>
    <name evidence="1" type="ORF">CYMTET_53246</name>
</gene>
<dbReference type="SUPFAM" id="SSF48371">
    <property type="entry name" value="ARM repeat"/>
    <property type="match status" value="1"/>
</dbReference>
<reference evidence="1 2" key="1">
    <citation type="journal article" date="2015" name="Genome Biol. Evol.">
        <title>Comparative Genomics of a Bacterivorous Green Alga Reveals Evolutionary Causalities and Consequences of Phago-Mixotrophic Mode of Nutrition.</title>
        <authorList>
            <person name="Burns J.A."/>
            <person name="Paasch A."/>
            <person name="Narechania A."/>
            <person name="Kim E."/>
        </authorList>
    </citation>
    <scope>NUCLEOTIDE SEQUENCE [LARGE SCALE GENOMIC DNA]</scope>
    <source>
        <strain evidence="1 2">PLY_AMNH</strain>
    </source>
</reference>
<dbReference type="Proteomes" id="UP001190700">
    <property type="component" value="Unassembled WGS sequence"/>
</dbReference>
<dbReference type="InterPro" id="IPR016024">
    <property type="entry name" value="ARM-type_fold"/>
</dbReference>
<evidence type="ECO:0000313" key="2">
    <source>
        <dbReference type="Proteomes" id="UP001190700"/>
    </source>
</evidence>
<organism evidence="1 2">
    <name type="scientific">Cymbomonas tetramitiformis</name>
    <dbReference type="NCBI Taxonomy" id="36881"/>
    <lineage>
        <taxon>Eukaryota</taxon>
        <taxon>Viridiplantae</taxon>
        <taxon>Chlorophyta</taxon>
        <taxon>Pyramimonadophyceae</taxon>
        <taxon>Pyramimonadales</taxon>
        <taxon>Pyramimonadaceae</taxon>
        <taxon>Cymbomonas</taxon>
    </lineage>
</organism>
<proteinExistence type="predicted"/>
<evidence type="ECO:0000313" key="1">
    <source>
        <dbReference type="EMBL" id="KAK3236623.1"/>
    </source>
</evidence>
<comment type="caution">
    <text evidence="1">The sequence shown here is derived from an EMBL/GenBank/DDBJ whole genome shotgun (WGS) entry which is preliminary data.</text>
</comment>
<accession>A0AAE0BHA2</accession>
<dbReference type="AlphaFoldDB" id="A0AAE0BHA2"/>